<keyword evidence="8" id="KW-0808">Transferase</keyword>
<comment type="pathway">
    <text evidence="2">Cofactor biosynthesis; NAD(+) biosynthesis; nicotinate D-ribonucleotide from quinolinate: step 1/1.</text>
</comment>
<protein>
    <recommendedName>
        <fullName evidence="11">Probable nicotinate-nucleotide pyrophosphorylase [carboxylating]</fullName>
        <ecNumber evidence="5">2.4.2.19</ecNumber>
    </recommendedName>
    <alternativeName>
        <fullName evidence="9">Quinolinate phosphoribosyltransferase [decarboxylating]</fullName>
    </alternativeName>
</protein>
<dbReference type="InterPro" id="IPR037128">
    <property type="entry name" value="Quinolinate_PRibosylTase_N_sf"/>
</dbReference>
<dbReference type="InterPro" id="IPR036068">
    <property type="entry name" value="Nicotinate_pribotase-like_C"/>
</dbReference>
<evidence type="ECO:0000256" key="2">
    <source>
        <dbReference type="ARBA" id="ARBA00004893"/>
    </source>
</evidence>
<evidence type="ECO:0000256" key="7">
    <source>
        <dbReference type="ARBA" id="ARBA00022676"/>
    </source>
</evidence>
<accession>A0A381S912</accession>
<evidence type="ECO:0000256" key="10">
    <source>
        <dbReference type="ARBA" id="ARBA00047445"/>
    </source>
</evidence>
<evidence type="ECO:0000256" key="3">
    <source>
        <dbReference type="ARBA" id="ARBA00009400"/>
    </source>
</evidence>
<dbReference type="InterPro" id="IPR013785">
    <property type="entry name" value="Aldolase_TIM"/>
</dbReference>
<reference evidence="14" key="1">
    <citation type="submission" date="2018-05" db="EMBL/GenBank/DDBJ databases">
        <authorList>
            <person name="Lanie J.A."/>
            <person name="Ng W.-L."/>
            <person name="Kazmierczak K.M."/>
            <person name="Andrzejewski T.M."/>
            <person name="Davidsen T.M."/>
            <person name="Wayne K.J."/>
            <person name="Tettelin H."/>
            <person name="Glass J.I."/>
            <person name="Rusch D."/>
            <person name="Podicherti R."/>
            <person name="Tsui H.-C.T."/>
            <person name="Winkler M.E."/>
        </authorList>
    </citation>
    <scope>NUCLEOTIDE SEQUENCE</scope>
</reference>
<dbReference type="SUPFAM" id="SSF51690">
    <property type="entry name" value="Nicotinate/Quinolinate PRTase C-terminal domain-like"/>
    <property type="match status" value="1"/>
</dbReference>
<comment type="catalytic activity">
    <reaction evidence="10">
        <text>nicotinate beta-D-ribonucleotide + CO2 + diphosphate = quinolinate + 5-phospho-alpha-D-ribose 1-diphosphate + 2 H(+)</text>
        <dbReference type="Rhea" id="RHEA:12733"/>
        <dbReference type="ChEBI" id="CHEBI:15378"/>
        <dbReference type="ChEBI" id="CHEBI:16526"/>
        <dbReference type="ChEBI" id="CHEBI:29959"/>
        <dbReference type="ChEBI" id="CHEBI:33019"/>
        <dbReference type="ChEBI" id="CHEBI:57502"/>
        <dbReference type="ChEBI" id="CHEBI:58017"/>
        <dbReference type="EC" id="2.4.2.19"/>
    </reaction>
</comment>
<evidence type="ECO:0000256" key="11">
    <source>
        <dbReference type="ARBA" id="ARBA00069173"/>
    </source>
</evidence>
<gene>
    <name evidence="14" type="ORF">METZ01_LOCUS53424</name>
</gene>
<dbReference type="FunFam" id="3.90.1170.20:FF:000001">
    <property type="entry name" value="Nicotinate-nucleotide diphosphorylase (Carboxylating)"/>
    <property type="match status" value="1"/>
</dbReference>
<dbReference type="InterPro" id="IPR002638">
    <property type="entry name" value="Quinolinate_PRibosylTrfase_C"/>
</dbReference>
<evidence type="ECO:0000256" key="9">
    <source>
        <dbReference type="ARBA" id="ARBA00033102"/>
    </source>
</evidence>
<comment type="function">
    <text evidence="1">Involved in the catabolism of quinolinic acid (QA).</text>
</comment>
<dbReference type="GO" id="GO:0004514">
    <property type="term" value="F:nicotinate-nucleotide diphosphorylase (carboxylating) activity"/>
    <property type="evidence" value="ECO:0007669"/>
    <property type="project" value="UniProtKB-EC"/>
</dbReference>
<dbReference type="GO" id="GO:0009435">
    <property type="term" value="P:NAD+ biosynthetic process"/>
    <property type="evidence" value="ECO:0007669"/>
    <property type="project" value="UniProtKB-UniPathway"/>
</dbReference>
<dbReference type="PIRSF" id="PIRSF006250">
    <property type="entry name" value="NadC_ModD"/>
    <property type="match status" value="1"/>
</dbReference>
<dbReference type="AlphaFoldDB" id="A0A381S912"/>
<feature type="domain" description="Quinolinate phosphoribosyl transferase N-terminal" evidence="13">
    <location>
        <begin position="23"/>
        <end position="108"/>
    </location>
</feature>
<keyword evidence="7" id="KW-0328">Glycosyltransferase</keyword>
<dbReference type="EC" id="2.4.2.19" evidence="5"/>
<evidence type="ECO:0000313" key="14">
    <source>
        <dbReference type="EMBL" id="SVA00570.1"/>
    </source>
</evidence>
<evidence type="ECO:0000259" key="13">
    <source>
        <dbReference type="Pfam" id="PF02749"/>
    </source>
</evidence>
<evidence type="ECO:0000256" key="8">
    <source>
        <dbReference type="ARBA" id="ARBA00022679"/>
    </source>
</evidence>
<dbReference type="UniPathway" id="UPA00253">
    <property type="reaction ID" value="UER00331"/>
</dbReference>
<sequence>MYNIEFIKDQLNLFIKEDLGHYDLTSAILIDKSTTGNFSINAREDLILSGIDTAVHIFKKCEPNCKIELFSKDSDSLTAGSIIATIAGPARNILTAERTALNLLQHMSGIANQTAKYVELIKGTNAELLDTRKTTPGLRILEKHAVFCGGGRNHRLGLDNGVMVKDNHIAVCGGLKEAVKKAKEKVPVLVKIEVECDRLEQVEEALDAGADMLLLDNMDLSTLKEAVKIVNHKIPLEASGGVSLNTIADIALTGVDFISVGRITQSSPCVDIGLDEIQN</sequence>
<evidence type="ECO:0000259" key="12">
    <source>
        <dbReference type="Pfam" id="PF01729"/>
    </source>
</evidence>
<dbReference type="PANTHER" id="PTHR32179">
    <property type="entry name" value="NICOTINATE-NUCLEOTIDE PYROPHOSPHORYLASE [CARBOXYLATING]"/>
    <property type="match status" value="1"/>
</dbReference>
<comment type="similarity">
    <text evidence="3">Belongs to the NadC/ModD family.</text>
</comment>
<dbReference type="Gene3D" id="3.90.1170.20">
    <property type="entry name" value="Quinolinate phosphoribosyl transferase, N-terminal domain"/>
    <property type="match status" value="1"/>
</dbReference>
<evidence type="ECO:0000256" key="5">
    <source>
        <dbReference type="ARBA" id="ARBA00011944"/>
    </source>
</evidence>
<feature type="domain" description="Quinolinate phosphoribosyl transferase C-terminal" evidence="12">
    <location>
        <begin position="110"/>
        <end position="275"/>
    </location>
</feature>
<dbReference type="Pfam" id="PF01729">
    <property type="entry name" value="QRPTase_C"/>
    <property type="match status" value="1"/>
</dbReference>
<evidence type="ECO:0000256" key="6">
    <source>
        <dbReference type="ARBA" id="ARBA00022642"/>
    </source>
</evidence>
<dbReference type="NCBIfam" id="TIGR00078">
    <property type="entry name" value="nadC"/>
    <property type="match status" value="1"/>
</dbReference>
<dbReference type="GO" id="GO:0034213">
    <property type="term" value="P:quinolinate catabolic process"/>
    <property type="evidence" value="ECO:0007669"/>
    <property type="project" value="TreeGrafter"/>
</dbReference>
<dbReference type="EMBL" id="UINC01002816">
    <property type="protein sequence ID" value="SVA00570.1"/>
    <property type="molecule type" value="Genomic_DNA"/>
</dbReference>
<dbReference type="PANTHER" id="PTHR32179:SF3">
    <property type="entry name" value="NICOTINATE-NUCLEOTIDE PYROPHOSPHORYLASE [CARBOXYLATING]"/>
    <property type="match status" value="1"/>
</dbReference>
<dbReference type="FunFam" id="3.20.20.70:FF:000030">
    <property type="entry name" value="Nicotinate-nucleotide pyrophosphorylase, carboxylating"/>
    <property type="match status" value="1"/>
</dbReference>
<dbReference type="Pfam" id="PF02749">
    <property type="entry name" value="QRPTase_N"/>
    <property type="match status" value="1"/>
</dbReference>
<dbReference type="CDD" id="cd01572">
    <property type="entry name" value="QPRTase"/>
    <property type="match status" value="1"/>
</dbReference>
<dbReference type="InterPro" id="IPR004393">
    <property type="entry name" value="NadC"/>
</dbReference>
<organism evidence="14">
    <name type="scientific">marine metagenome</name>
    <dbReference type="NCBI Taxonomy" id="408172"/>
    <lineage>
        <taxon>unclassified sequences</taxon>
        <taxon>metagenomes</taxon>
        <taxon>ecological metagenomes</taxon>
    </lineage>
</organism>
<evidence type="ECO:0000256" key="1">
    <source>
        <dbReference type="ARBA" id="ARBA00003237"/>
    </source>
</evidence>
<evidence type="ECO:0000256" key="4">
    <source>
        <dbReference type="ARBA" id="ARBA00011218"/>
    </source>
</evidence>
<comment type="subunit">
    <text evidence="4">Hexamer formed by 3 homodimers.</text>
</comment>
<dbReference type="InterPro" id="IPR027277">
    <property type="entry name" value="NadC/ModD"/>
</dbReference>
<name>A0A381S912_9ZZZZ</name>
<keyword evidence="6" id="KW-0662">Pyridine nucleotide biosynthesis</keyword>
<dbReference type="GO" id="GO:0005737">
    <property type="term" value="C:cytoplasm"/>
    <property type="evidence" value="ECO:0007669"/>
    <property type="project" value="TreeGrafter"/>
</dbReference>
<proteinExistence type="inferred from homology"/>
<dbReference type="Gene3D" id="3.20.20.70">
    <property type="entry name" value="Aldolase class I"/>
    <property type="match status" value="1"/>
</dbReference>
<dbReference type="InterPro" id="IPR022412">
    <property type="entry name" value="Quinolinate_PRibosylTrfase_N"/>
</dbReference>
<dbReference type="SUPFAM" id="SSF54675">
    <property type="entry name" value="Nicotinate/Quinolinate PRTase N-terminal domain-like"/>
    <property type="match status" value="1"/>
</dbReference>